<keyword evidence="3" id="KW-0698">rRNA processing</keyword>
<accession>A0A5K3EGS0</accession>
<feature type="region of interest" description="Disordered" evidence="5">
    <location>
        <begin position="316"/>
        <end position="404"/>
    </location>
</feature>
<feature type="compositionally biased region" description="Low complexity" evidence="5">
    <location>
        <begin position="394"/>
        <end position="404"/>
    </location>
</feature>
<dbReference type="PANTHER" id="PTHR13026:SF0">
    <property type="entry name" value="RIBOSOMAL RNA PROCESSING 1B"/>
    <property type="match status" value="1"/>
</dbReference>
<dbReference type="AlphaFoldDB" id="A0A5K3EGS0"/>
<sequence>MLEGVSKLAKMLASDELKTRKLGHKYVRDLFSLKPGSDICELSYEDILGVCKGLHYSLWMQDKLLLQEEIVKRIVHLVPTIKSRQIRCMYINAMFETLAREWDNLDVWRLDKFMMLTRDLFVRCLTSTKKRSIPIKTLTDAVFDKVLNNNLNSAIELKLHLVTVIQQELVKVKDIPMVVQSFFKRTLKVIEDVPRGSVYVTDLLKLLLFLTRLMRTYPKLPLKEISEELLAASTKYTAHRKILCRVAQMLYVKRPKHVIDKRSIDNAVEVSKIRKVKENKRVVGMNDAKAKDPENSVNPATVVAIGRQKLDSDHLQCNSAAVSTKGTGRKRKLSDEESDLVGLTQVNNTSTPQSAHASPKSEHRKCKRSRNGSGDVQASSSDTNVASTPTQTHSSASASDVDSQVITRVDDNAAGEPLTTSGVMPAPNGSTHSTGDVCELKCNGGGVNLSASFDLSVLDQAAPAKKRVSFGKVFRKRFSANKKLNIPPVAKAALGRGILRR</sequence>
<organism evidence="6">
    <name type="scientific">Mesocestoides corti</name>
    <name type="common">Flatworm</name>
    <dbReference type="NCBI Taxonomy" id="53468"/>
    <lineage>
        <taxon>Eukaryota</taxon>
        <taxon>Metazoa</taxon>
        <taxon>Spiralia</taxon>
        <taxon>Lophotrochozoa</taxon>
        <taxon>Platyhelminthes</taxon>
        <taxon>Cestoda</taxon>
        <taxon>Eucestoda</taxon>
        <taxon>Cyclophyllidea</taxon>
        <taxon>Mesocestoididae</taxon>
        <taxon>Mesocestoides</taxon>
    </lineage>
</organism>
<name>A0A5K3EGS0_MESCO</name>
<comment type="subcellular location">
    <subcellularLocation>
        <location evidence="1">Nucleus</location>
    </subcellularLocation>
</comment>
<reference evidence="6" key="1">
    <citation type="submission" date="2019-11" db="UniProtKB">
        <authorList>
            <consortium name="WormBaseParasite"/>
        </authorList>
    </citation>
    <scope>IDENTIFICATION</scope>
</reference>
<dbReference type="WBParaSite" id="MCU_000059-RA">
    <property type="protein sequence ID" value="MCU_000059-RA"/>
    <property type="gene ID" value="MCU_000059"/>
</dbReference>
<feature type="compositionally biased region" description="Polar residues" evidence="5">
    <location>
        <begin position="371"/>
        <end position="393"/>
    </location>
</feature>
<evidence type="ECO:0000313" key="6">
    <source>
        <dbReference type="WBParaSite" id="MCU_000059-RA"/>
    </source>
</evidence>
<dbReference type="GO" id="GO:0006364">
    <property type="term" value="P:rRNA processing"/>
    <property type="evidence" value="ECO:0007669"/>
    <property type="project" value="UniProtKB-KW"/>
</dbReference>
<dbReference type="Pfam" id="PF05997">
    <property type="entry name" value="Nop52"/>
    <property type="match status" value="1"/>
</dbReference>
<feature type="compositionally biased region" description="Polar residues" evidence="5">
    <location>
        <begin position="316"/>
        <end position="326"/>
    </location>
</feature>
<evidence type="ECO:0000256" key="4">
    <source>
        <dbReference type="ARBA" id="ARBA00023242"/>
    </source>
</evidence>
<dbReference type="PANTHER" id="PTHR13026">
    <property type="entry name" value="NNP-1 PROTEIN NOVEL NUCLEAR PROTEIN 1 NOP52"/>
    <property type="match status" value="1"/>
</dbReference>
<comment type="similarity">
    <text evidence="2">Belongs to the RRP1 family.</text>
</comment>
<keyword evidence="4" id="KW-0539">Nucleus</keyword>
<evidence type="ECO:0000256" key="3">
    <source>
        <dbReference type="ARBA" id="ARBA00022552"/>
    </source>
</evidence>
<dbReference type="InterPro" id="IPR010301">
    <property type="entry name" value="RRP1"/>
</dbReference>
<dbReference type="GO" id="GO:0030688">
    <property type="term" value="C:preribosome, small subunit precursor"/>
    <property type="evidence" value="ECO:0007669"/>
    <property type="project" value="InterPro"/>
</dbReference>
<proteinExistence type="inferred from homology"/>
<evidence type="ECO:0000256" key="5">
    <source>
        <dbReference type="SAM" id="MobiDB-lite"/>
    </source>
</evidence>
<feature type="compositionally biased region" description="Polar residues" evidence="5">
    <location>
        <begin position="344"/>
        <end position="356"/>
    </location>
</feature>
<protein>
    <submittedName>
        <fullName evidence="6">Ribosomal RNA processing protein 1 homolog</fullName>
    </submittedName>
</protein>
<dbReference type="GO" id="GO:0005634">
    <property type="term" value="C:nucleus"/>
    <property type="evidence" value="ECO:0007669"/>
    <property type="project" value="UniProtKB-SubCell"/>
</dbReference>
<evidence type="ECO:0000256" key="1">
    <source>
        <dbReference type="ARBA" id="ARBA00004123"/>
    </source>
</evidence>
<evidence type="ECO:0000256" key="2">
    <source>
        <dbReference type="ARBA" id="ARBA00006374"/>
    </source>
</evidence>